<gene>
    <name evidence="1" type="ORF">PoB_004244000</name>
</gene>
<protein>
    <submittedName>
        <fullName evidence="1">Uncharacterized protein</fullName>
    </submittedName>
</protein>
<comment type="caution">
    <text evidence="1">The sequence shown here is derived from an EMBL/GenBank/DDBJ whole genome shotgun (WGS) entry which is preliminary data.</text>
</comment>
<dbReference type="EMBL" id="BLXT01004632">
    <property type="protein sequence ID" value="GFO15935.1"/>
    <property type="molecule type" value="Genomic_DNA"/>
</dbReference>
<evidence type="ECO:0000313" key="1">
    <source>
        <dbReference type="EMBL" id="GFO15935.1"/>
    </source>
</evidence>
<dbReference type="AlphaFoldDB" id="A0AAV4B8W0"/>
<sequence length="86" mass="10126">MDEHYVAANKFGPDYYMARFTMDCSTTKDGYFDVLVFDRDGPETYVEIGICVDPPYRTKRLAHVARCGHVNVFYHNRFRCMNYPLN</sequence>
<proteinExistence type="predicted"/>
<dbReference type="Proteomes" id="UP000735302">
    <property type="component" value="Unassembled WGS sequence"/>
</dbReference>
<organism evidence="1 2">
    <name type="scientific">Plakobranchus ocellatus</name>
    <dbReference type="NCBI Taxonomy" id="259542"/>
    <lineage>
        <taxon>Eukaryota</taxon>
        <taxon>Metazoa</taxon>
        <taxon>Spiralia</taxon>
        <taxon>Lophotrochozoa</taxon>
        <taxon>Mollusca</taxon>
        <taxon>Gastropoda</taxon>
        <taxon>Heterobranchia</taxon>
        <taxon>Euthyneura</taxon>
        <taxon>Panpulmonata</taxon>
        <taxon>Sacoglossa</taxon>
        <taxon>Placobranchoidea</taxon>
        <taxon>Plakobranchidae</taxon>
        <taxon>Plakobranchus</taxon>
    </lineage>
</organism>
<reference evidence="1 2" key="1">
    <citation type="journal article" date="2021" name="Elife">
        <title>Chloroplast acquisition without the gene transfer in kleptoplastic sea slugs, Plakobranchus ocellatus.</title>
        <authorList>
            <person name="Maeda T."/>
            <person name="Takahashi S."/>
            <person name="Yoshida T."/>
            <person name="Shimamura S."/>
            <person name="Takaki Y."/>
            <person name="Nagai Y."/>
            <person name="Toyoda A."/>
            <person name="Suzuki Y."/>
            <person name="Arimoto A."/>
            <person name="Ishii H."/>
            <person name="Satoh N."/>
            <person name="Nishiyama T."/>
            <person name="Hasebe M."/>
            <person name="Maruyama T."/>
            <person name="Minagawa J."/>
            <person name="Obokata J."/>
            <person name="Shigenobu S."/>
        </authorList>
    </citation>
    <scope>NUCLEOTIDE SEQUENCE [LARGE SCALE GENOMIC DNA]</scope>
</reference>
<name>A0AAV4B8W0_9GAST</name>
<accession>A0AAV4B8W0</accession>
<evidence type="ECO:0000313" key="2">
    <source>
        <dbReference type="Proteomes" id="UP000735302"/>
    </source>
</evidence>
<keyword evidence="2" id="KW-1185">Reference proteome</keyword>